<accession>A0ABT6KY57</accession>
<evidence type="ECO:0000313" key="2">
    <source>
        <dbReference type="Proteomes" id="UP001160130"/>
    </source>
</evidence>
<dbReference type="EMBL" id="JARXVE010000003">
    <property type="protein sequence ID" value="MDH6195643.1"/>
    <property type="molecule type" value="Genomic_DNA"/>
</dbReference>
<comment type="caution">
    <text evidence="1">The sequence shown here is derived from an EMBL/GenBank/DDBJ whole genome shotgun (WGS) entry which is preliminary data.</text>
</comment>
<keyword evidence="2" id="KW-1185">Reference proteome</keyword>
<reference evidence="1 2" key="1">
    <citation type="submission" date="2023-04" db="EMBL/GenBank/DDBJ databases">
        <title>Forest soil microbial communities from Buena Vista Peninsula, Colon Province, Panama.</title>
        <authorList>
            <person name="Bouskill N."/>
        </authorList>
    </citation>
    <scope>NUCLEOTIDE SEQUENCE [LARGE SCALE GENOMIC DNA]</scope>
    <source>
        <strain evidence="1 2">AC80</strain>
    </source>
</reference>
<dbReference type="Proteomes" id="UP001160130">
    <property type="component" value="Unassembled WGS sequence"/>
</dbReference>
<gene>
    <name evidence="1" type="ORF">M2272_002283</name>
</gene>
<proteinExistence type="predicted"/>
<protein>
    <submittedName>
        <fullName evidence="1">Uncharacterized protein</fullName>
    </submittedName>
</protein>
<sequence length="38" mass="4111">MNHRLPSPIGVSRCEFAVEIGDAVGGRLWTAAAVWMVL</sequence>
<name>A0ABT6KY57_9MYCO</name>
<organism evidence="1 2">
    <name type="scientific">Mycolicibacterium frederiksbergense</name>
    <dbReference type="NCBI Taxonomy" id="117567"/>
    <lineage>
        <taxon>Bacteria</taxon>
        <taxon>Bacillati</taxon>
        <taxon>Actinomycetota</taxon>
        <taxon>Actinomycetes</taxon>
        <taxon>Mycobacteriales</taxon>
        <taxon>Mycobacteriaceae</taxon>
        <taxon>Mycolicibacterium</taxon>
    </lineage>
</organism>
<evidence type="ECO:0000313" key="1">
    <source>
        <dbReference type="EMBL" id="MDH6195643.1"/>
    </source>
</evidence>